<keyword evidence="2" id="KW-0812">Transmembrane</keyword>
<evidence type="ECO:0000313" key="3">
    <source>
        <dbReference type="EMBL" id="MBG0738676.1"/>
    </source>
</evidence>
<evidence type="ECO:0008006" key="5">
    <source>
        <dbReference type="Google" id="ProtNLM"/>
    </source>
</evidence>
<keyword evidence="4" id="KW-1185">Reference proteome</keyword>
<feature type="transmembrane region" description="Helical" evidence="2">
    <location>
        <begin position="60"/>
        <end position="77"/>
    </location>
</feature>
<gene>
    <name evidence="3" type="ORF">IV500_04475</name>
</gene>
<keyword evidence="2" id="KW-0472">Membrane</keyword>
<dbReference type="EMBL" id="JADNYM010000005">
    <property type="protein sequence ID" value="MBG0738676.1"/>
    <property type="molecule type" value="Genomic_DNA"/>
</dbReference>
<accession>A0A931CPK8</accession>
<sequence length="150" mass="17048">MASINSLYLLTPMTGRTSGADRTTVIGTVEMKWRTFWIAVFAMVPGGILTAVFLPMLSTWALLWIPAVEIAAFMLIERRSKEGLKLRTYQAMFDKKRSNVNTFYLCGQPIDVSGENFGTIRQITVPVYRDDDDSRPKQSNHFEDFEALSR</sequence>
<name>A0A931CPK8_9MICC</name>
<organism evidence="3 4">
    <name type="scientific">Arthrobacter terrae</name>
    <dbReference type="NCBI Taxonomy" id="2935737"/>
    <lineage>
        <taxon>Bacteria</taxon>
        <taxon>Bacillati</taxon>
        <taxon>Actinomycetota</taxon>
        <taxon>Actinomycetes</taxon>
        <taxon>Micrococcales</taxon>
        <taxon>Micrococcaceae</taxon>
        <taxon>Arthrobacter</taxon>
    </lineage>
</organism>
<comment type="caution">
    <text evidence="3">The sequence shown here is derived from an EMBL/GenBank/DDBJ whole genome shotgun (WGS) entry which is preliminary data.</text>
</comment>
<dbReference type="AlphaFoldDB" id="A0A931CPK8"/>
<evidence type="ECO:0000256" key="2">
    <source>
        <dbReference type="SAM" id="Phobius"/>
    </source>
</evidence>
<dbReference type="RefSeq" id="WP_196395628.1">
    <property type="nucleotide sequence ID" value="NZ_JADNYM010000005.1"/>
</dbReference>
<feature type="transmembrane region" description="Helical" evidence="2">
    <location>
        <begin position="36"/>
        <end position="54"/>
    </location>
</feature>
<evidence type="ECO:0000256" key="1">
    <source>
        <dbReference type="SAM" id="MobiDB-lite"/>
    </source>
</evidence>
<reference evidence="3 4" key="1">
    <citation type="submission" date="2020-11" db="EMBL/GenBank/DDBJ databases">
        <title>Arthrobacter antarcticus sp. nov., isolated from Antarctic Soil.</title>
        <authorList>
            <person name="Li J."/>
        </authorList>
    </citation>
    <scope>NUCLEOTIDE SEQUENCE [LARGE SCALE GENOMIC DNA]</scope>
    <source>
        <strain evidence="3 4">Z1-20</strain>
    </source>
</reference>
<keyword evidence="2" id="KW-1133">Transmembrane helix</keyword>
<dbReference type="Proteomes" id="UP000655366">
    <property type="component" value="Unassembled WGS sequence"/>
</dbReference>
<feature type="region of interest" description="Disordered" evidence="1">
    <location>
        <begin position="129"/>
        <end position="150"/>
    </location>
</feature>
<evidence type="ECO:0000313" key="4">
    <source>
        <dbReference type="Proteomes" id="UP000655366"/>
    </source>
</evidence>
<protein>
    <recommendedName>
        <fullName evidence="5">PrgI family protein</fullName>
    </recommendedName>
</protein>
<proteinExistence type="predicted"/>